<dbReference type="AlphaFoldDB" id="A0A813LMG8"/>
<keyword evidence="1" id="KW-0175">Coiled coil</keyword>
<name>A0A813LMG8_POLGL</name>
<feature type="compositionally biased region" description="Low complexity" evidence="2">
    <location>
        <begin position="50"/>
        <end position="67"/>
    </location>
</feature>
<evidence type="ECO:0000256" key="2">
    <source>
        <dbReference type="SAM" id="MobiDB-lite"/>
    </source>
</evidence>
<feature type="region of interest" description="Disordered" evidence="2">
    <location>
        <begin position="417"/>
        <end position="459"/>
    </location>
</feature>
<sequence length="628" mass="67377">MDPTPELLAKLSRRLRAVEGESAEAAEAARRAQRTPGPLAEAHSAPPPSRLFQSSSTWSQSSRPPSSDNEELVSTQACRGRRRRVRVPSWVVDASADSVSAFSPELHRQAPWLMTSGTSSSSSTPTVAGALSSQPGYRRQSTGQWKNIDRTLWSAEQVEADLRSRLEIAKKERDAAERSAENAQAAARSWGDELASEAQRLRELYAKLSGEFHVTESEVNERRGSAGQATSEAHGSAGGQLEAVQRDVRHLGVQLYGLGTSKTSLAVRSGSLEVELQRQIADCADLQQRLEASRASETELEARLEQELLDSIMEDQASLEVIMATPERPTSTRSPLNALGSFATPTGSGVLPPASSMFAFEDSPDELAEGNESDEGSEEAAGQLDDLEFAYDWGLQLSGRMSVERALQLARRWAAGAEGGMEAVSTEAESDENGDEQRGSAPKEAADDAAQDEEHFEVPLADLMDALAVLQGASAARAASNETASRRPGEEAMPKAEEVQDTDEFESPVADLQKVLARLGASPGSPGQAAPSDVENKAPTLRPLNERTPPPSRIRSRKTSPEVVAALLRPTAAPRDSSKWTSFPRRRKIPEPDFSAPIAGLQQARHFGAAAGSSSVIQSSGQIVIFVN</sequence>
<comment type="caution">
    <text evidence="3">The sequence shown here is derived from an EMBL/GenBank/DDBJ whole genome shotgun (WGS) entry which is preliminary data.</text>
</comment>
<feature type="compositionally biased region" description="Low complexity" evidence="2">
    <location>
        <begin position="115"/>
        <end position="126"/>
    </location>
</feature>
<reference evidence="3" key="1">
    <citation type="submission" date="2021-02" db="EMBL/GenBank/DDBJ databases">
        <authorList>
            <person name="Dougan E. K."/>
            <person name="Rhodes N."/>
            <person name="Thang M."/>
            <person name="Chan C."/>
        </authorList>
    </citation>
    <scope>NUCLEOTIDE SEQUENCE</scope>
</reference>
<organism evidence="3 4">
    <name type="scientific">Polarella glacialis</name>
    <name type="common">Dinoflagellate</name>
    <dbReference type="NCBI Taxonomy" id="89957"/>
    <lineage>
        <taxon>Eukaryota</taxon>
        <taxon>Sar</taxon>
        <taxon>Alveolata</taxon>
        <taxon>Dinophyceae</taxon>
        <taxon>Suessiales</taxon>
        <taxon>Suessiaceae</taxon>
        <taxon>Polarella</taxon>
    </lineage>
</organism>
<evidence type="ECO:0000256" key="1">
    <source>
        <dbReference type="SAM" id="Coils"/>
    </source>
</evidence>
<evidence type="ECO:0000313" key="3">
    <source>
        <dbReference type="EMBL" id="CAE8736055.1"/>
    </source>
</evidence>
<feature type="compositionally biased region" description="Basic and acidic residues" evidence="2">
    <location>
        <begin position="484"/>
        <end position="498"/>
    </location>
</feature>
<feature type="coiled-coil region" evidence="1">
    <location>
        <begin position="276"/>
        <end position="303"/>
    </location>
</feature>
<protein>
    <submittedName>
        <fullName evidence="3">Uncharacterized protein</fullName>
    </submittedName>
</protein>
<feature type="region of interest" description="Disordered" evidence="2">
    <location>
        <begin position="114"/>
        <end position="143"/>
    </location>
</feature>
<feature type="compositionally biased region" description="Polar residues" evidence="2">
    <location>
        <begin position="131"/>
        <end position="143"/>
    </location>
</feature>
<gene>
    <name evidence="3" type="ORF">PGLA2088_LOCUS48152</name>
</gene>
<accession>A0A813LMG8</accession>
<feature type="region of interest" description="Disordered" evidence="2">
    <location>
        <begin position="473"/>
        <end position="593"/>
    </location>
</feature>
<feature type="coiled-coil region" evidence="1">
    <location>
        <begin position="159"/>
        <end position="186"/>
    </location>
</feature>
<dbReference type="Proteomes" id="UP000626109">
    <property type="component" value="Unassembled WGS sequence"/>
</dbReference>
<dbReference type="EMBL" id="CAJNNW010036613">
    <property type="protein sequence ID" value="CAE8736055.1"/>
    <property type="molecule type" value="Genomic_DNA"/>
</dbReference>
<proteinExistence type="predicted"/>
<evidence type="ECO:0000313" key="4">
    <source>
        <dbReference type="Proteomes" id="UP000626109"/>
    </source>
</evidence>
<feature type="region of interest" description="Disordered" evidence="2">
    <location>
        <begin position="216"/>
        <end position="239"/>
    </location>
</feature>
<feature type="compositionally biased region" description="Low complexity" evidence="2">
    <location>
        <begin position="473"/>
        <end position="483"/>
    </location>
</feature>
<feature type="region of interest" description="Disordered" evidence="2">
    <location>
        <begin position="17"/>
        <end position="86"/>
    </location>
</feature>